<dbReference type="FunFam" id="3.90.1170.20:FF:000003">
    <property type="entry name" value="Nicotinate-nucleotide pyrophosphorylase [carboxylating]"/>
    <property type="match status" value="1"/>
</dbReference>
<dbReference type="PANTHER" id="PTHR32179">
    <property type="entry name" value="NICOTINATE-NUCLEOTIDE PYROPHOSPHORYLASE [CARBOXYLATING]"/>
    <property type="match status" value="1"/>
</dbReference>
<dbReference type="GO" id="GO:0004514">
    <property type="term" value="F:nicotinate-nucleotide diphosphorylase (carboxylating) activity"/>
    <property type="evidence" value="ECO:0007669"/>
    <property type="project" value="UniProtKB-EC"/>
</dbReference>
<comment type="pathway">
    <text evidence="2 12">Cofactor biosynthesis; NAD(+) biosynthesis; nicotinate D-ribonucleotide from quinolinate: step 1/1.</text>
</comment>
<feature type="domain" description="Quinolinate phosphoribosyl transferase N-terminal" evidence="14">
    <location>
        <begin position="50"/>
        <end position="125"/>
    </location>
</feature>
<dbReference type="PIRSF" id="PIRSF006250">
    <property type="entry name" value="NadC_ModD"/>
    <property type="match status" value="1"/>
</dbReference>
<dbReference type="EMBL" id="CABFWN010000001">
    <property type="protein sequence ID" value="VUG16062.1"/>
    <property type="molecule type" value="Genomic_DNA"/>
</dbReference>
<dbReference type="Pfam" id="PF02749">
    <property type="entry name" value="QRPTase_N"/>
    <property type="match status" value="1"/>
</dbReference>
<keyword evidence="16" id="KW-1185">Reference proteome</keyword>
<dbReference type="FunFam" id="3.20.20.70:FF:000090">
    <property type="entry name" value="Nicotinate-nucleotide pyrophosphorylase [carboxylating]"/>
    <property type="match status" value="1"/>
</dbReference>
<dbReference type="InterPro" id="IPR036068">
    <property type="entry name" value="Nicotinate_pribotase-like_C"/>
</dbReference>
<evidence type="ECO:0000256" key="5">
    <source>
        <dbReference type="ARBA" id="ARBA00011944"/>
    </source>
</evidence>
<keyword evidence="7 12" id="KW-0662">Pyridine nucleotide biosynthesis</keyword>
<reference evidence="15 16" key="1">
    <citation type="submission" date="2019-07" db="EMBL/GenBank/DDBJ databases">
        <authorList>
            <person name="Friedrich A."/>
            <person name="Schacherer J."/>
        </authorList>
    </citation>
    <scope>NUCLEOTIDE SEQUENCE [LARGE SCALE GENOMIC DNA]</scope>
</reference>
<evidence type="ECO:0000256" key="3">
    <source>
        <dbReference type="ARBA" id="ARBA00009400"/>
    </source>
</evidence>
<evidence type="ECO:0000256" key="4">
    <source>
        <dbReference type="ARBA" id="ARBA00011218"/>
    </source>
</evidence>
<dbReference type="InterPro" id="IPR013785">
    <property type="entry name" value="Aldolase_TIM"/>
</dbReference>
<evidence type="ECO:0000313" key="15">
    <source>
        <dbReference type="EMBL" id="VUG16062.1"/>
    </source>
</evidence>
<dbReference type="InterPro" id="IPR022412">
    <property type="entry name" value="Quinolinate_PRibosylTrfase_N"/>
</dbReference>
<comment type="catalytic activity">
    <reaction evidence="11 12">
        <text>nicotinate beta-D-ribonucleotide + CO2 + diphosphate = quinolinate + 5-phospho-alpha-D-ribose 1-diphosphate + 2 H(+)</text>
        <dbReference type="Rhea" id="RHEA:12733"/>
        <dbReference type="ChEBI" id="CHEBI:15378"/>
        <dbReference type="ChEBI" id="CHEBI:16526"/>
        <dbReference type="ChEBI" id="CHEBI:29959"/>
        <dbReference type="ChEBI" id="CHEBI:33019"/>
        <dbReference type="ChEBI" id="CHEBI:57502"/>
        <dbReference type="ChEBI" id="CHEBI:58017"/>
        <dbReference type="EC" id="2.4.2.19"/>
    </reaction>
</comment>
<evidence type="ECO:0000256" key="8">
    <source>
        <dbReference type="ARBA" id="ARBA00022676"/>
    </source>
</evidence>
<evidence type="ECO:0000313" key="16">
    <source>
        <dbReference type="Proteomes" id="UP000478008"/>
    </source>
</evidence>
<dbReference type="SUPFAM" id="SSF54675">
    <property type="entry name" value="Nicotinate/Quinolinate PRTase N-terminal domain-like"/>
    <property type="match status" value="1"/>
</dbReference>
<dbReference type="GO" id="GO:0034213">
    <property type="term" value="P:quinolinate catabolic process"/>
    <property type="evidence" value="ECO:0007669"/>
    <property type="project" value="TreeGrafter"/>
</dbReference>
<dbReference type="NCBIfam" id="TIGR00078">
    <property type="entry name" value="nadC"/>
    <property type="match status" value="1"/>
</dbReference>
<dbReference type="Gene3D" id="3.90.1170.20">
    <property type="entry name" value="Quinolinate phosphoribosyl transferase, N-terminal domain"/>
    <property type="match status" value="1"/>
</dbReference>
<dbReference type="InterPro" id="IPR037128">
    <property type="entry name" value="Quinolinate_PRibosylTase_N_sf"/>
</dbReference>
<dbReference type="Proteomes" id="UP000478008">
    <property type="component" value="Unassembled WGS sequence"/>
</dbReference>
<dbReference type="Pfam" id="PF01729">
    <property type="entry name" value="QRPTase_C"/>
    <property type="match status" value="1"/>
</dbReference>
<dbReference type="Gene3D" id="3.20.20.70">
    <property type="entry name" value="Aldolase class I"/>
    <property type="match status" value="1"/>
</dbReference>
<name>A0A7D9GXC4_DEKBR</name>
<comment type="function">
    <text evidence="1 12">Involved in the catabolism of quinolinic acid (QA).</text>
</comment>
<gene>
    <name evidence="15" type="primary">BNA6</name>
    <name evidence="15" type="ORF">DEBR0S1_06458G</name>
</gene>
<evidence type="ECO:0000256" key="6">
    <source>
        <dbReference type="ARBA" id="ARBA00020990"/>
    </source>
</evidence>
<protein>
    <recommendedName>
        <fullName evidence="6 12">Nicotinate-nucleotide pyrophosphorylase [carboxylating]</fullName>
        <ecNumber evidence="5 12">2.4.2.19</ecNumber>
    </recommendedName>
    <alternativeName>
        <fullName evidence="10 12">Quinolinate phosphoribosyltransferase [decarboxylating]</fullName>
    </alternativeName>
</protein>
<feature type="domain" description="Quinolinate phosphoribosyl transferase C-terminal" evidence="13">
    <location>
        <begin position="127"/>
        <end position="300"/>
    </location>
</feature>
<dbReference type="EC" id="2.4.2.19" evidence="5 12"/>
<accession>A0A7D9GXC4</accession>
<dbReference type="UniPathway" id="UPA00253">
    <property type="reaction ID" value="UER00331"/>
</dbReference>
<comment type="subunit">
    <text evidence="4 12">Hexamer formed by 3 homodimers.</text>
</comment>
<evidence type="ECO:0000256" key="2">
    <source>
        <dbReference type="ARBA" id="ARBA00004893"/>
    </source>
</evidence>
<sequence length="307" mass="34028">MTDNKENTPEKFSDLLPESSGWKSQVTSWLQEDIPSFDYGGYVVGSGIQKADLLCKADGMLCGVPFVQEVFRQCKVEAIWFYEEGSFIKASEVENGRIKVAEVTGPVKNMLQAERLALNILARSSGIATQSYKTIQAARDIGYRGIIGGTRKTTPGLRLLEKYSMMVGGVDPHRYDLSSMIMLKDNHIWATGSITKAIKRAKRVGGFALKIEVEVRDEVEAREAIEAGADIVMLDNFNPSALRKAARQLKADLFPANHFLLECSGGLKPENIGKYLCNDIDIYSTSSVHQGCGIIDFSLKIRHSKYF</sequence>
<evidence type="ECO:0000259" key="13">
    <source>
        <dbReference type="Pfam" id="PF01729"/>
    </source>
</evidence>
<proteinExistence type="inferred from homology"/>
<dbReference type="InterPro" id="IPR002638">
    <property type="entry name" value="Quinolinate_PRibosylTrfase_C"/>
</dbReference>
<dbReference type="InterPro" id="IPR004393">
    <property type="entry name" value="NadC"/>
</dbReference>
<evidence type="ECO:0000256" key="10">
    <source>
        <dbReference type="ARBA" id="ARBA00033102"/>
    </source>
</evidence>
<dbReference type="InterPro" id="IPR027277">
    <property type="entry name" value="NadC/ModD"/>
</dbReference>
<evidence type="ECO:0000256" key="11">
    <source>
        <dbReference type="ARBA" id="ARBA00047445"/>
    </source>
</evidence>
<keyword evidence="9 12" id="KW-0808">Transferase</keyword>
<dbReference type="PANTHER" id="PTHR32179:SF3">
    <property type="entry name" value="NICOTINATE-NUCLEOTIDE PYROPHOSPHORYLASE [CARBOXYLATING]"/>
    <property type="match status" value="1"/>
</dbReference>
<dbReference type="AlphaFoldDB" id="A0A7D9GXC4"/>
<dbReference type="GO" id="GO:0005737">
    <property type="term" value="C:cytoplasm"/>
    <property type="evidence" value="ECO:0007669"/>
    <property type="project" value="TreeGrafter"/>
</dbReference>
<keyword evidence="8 12" id="KW-0328">Glycosyltransferase</keyword>
<evidence type="ECO:0000256" key="7">
    <source>
        <dbReference type="ARBA" id="ARBA00022642"/>
    </source>
</evidence>
<dbReference type="SUPFAM" id="SSF51690">
    <property type="entry name" value="Nicotinate/Quinolinate PRTase C-terminal domain-like"/>
    <property type="match status" value="1"/>
</dbReference>
<evidence type="ECO:0000259" key="14">
    <source>
        <dbReference type="Pfam" id="PF02749"/>
    </source>
</evidence>
<dbReference type="GO" id="GO:0009435">
    <property type="term" value="P:NAD+ biosynthetic process"/>
    <property type="evidence" value="ECO:0007669"/>
    <property type="project" value="UniProtKB-UniPathway"/>
</dbReference>
<organism evidence="15 16">
    <name type="scientific">Dekkera bruxellensis</name>
    <name type="common">Brettanomyces custersii</name>
    <dbReference type="NCBI Taxonomy" id="5007"/>
    <lineage>
        <taxon>Eukaryota</taxon>
        <taxon>Fungi</taxon>
        <taxon>Dikarya</taxon>
        <taxon>Ascomycota</taxon>
        <taxon>Saccharomycotina</taxon>
        <taxon>Pichiomycetes</taxon>
        <taxon>Pichiales</taxon>
        <taxon>Pichiaceae</taxon>
        <taxon>Brettanomyces</taxon>
    </lineage>
</organism>
<evidence type="ECO:0000256" key="12">
    <source>
        <dbReference type="PIRNR" id="PIRNR006250"/>
    </source>
</evidence>
<evidence type="ECO:0000256" key="9">
    <source>
        <dbReference type="ARBA" id="ARBA00022679"/>
    </source>
</evidence>
<evidence type="ECO:0000256" key="1">
    <source>
        <dbReference type="ARBA" id="ARBA00003237"/>
    </source>
</evidence>
<dbReference type="CDD" id="cd01572">
    <property type="entry name" value="QPRTase"/>
    <property type="match status" value="1"/>
</dbReference>
<comment type="similarity">
    <text evidence="3 12">Belongs to the NadC/ModD family.</text>
</comment>